<protein>
    <recommendedName>
        <fullName evidence="4">FeoB-associated Cys-rich membrane protein</fullName>
    </recommendedName>
</protein>
<sequence length="83" mass="8626">MLNHLLALLGLSLLCALWVLFQRWLLRREPGRGEAYRPGCGACANKGCAEREGGGAPRRAPAAAGGGCAPTAANRHGERSEGG</sequence>
<evidence type="ECO:0000313" key="3">
    <source>
        <dbReference type="Proteomes" id="UP000250928"/>
    </source>
</evidence>
<dbReference type="AlphaFoldDB" id="A0A6N4DS35"/>
<proteinExistence type="predicted"/>
<dbReference type="EMBL" id="PQCO01000220">
    <property type="protein sequence ID" value="PUE00542.1"/>
    <property type="molecule type" value="Genomic_DNA"/>
</dbReference>
<accession>A0A6N4DS35</accession>
<evidence type="ECO:0008006" key="4">
    <source>
        <dbReference type="Google" id="ProtNLM"/>
    </source>
</evidence>
<gene>
    <name evidence="2" type="ORF">C3L24_09205</name>
</gene>
<evidence type="ECO:0000313" key="2">
    <source>
        <dbReference type="EMBL" id="PUE00542.1"/>
    </source>
</evidence>
<name>A0A6N4DS35_9GAMM</name>
<reference evidence="2 3" key="1">
    <citation type="submission" date="2018-01" db="EMBL/GenBank/DDBJ databases">
        <title>Novel co-symbiosis in the lucinid bivalve Phacoides pectinatus.</title>
        <authorList>
            <person name="Lim S.J."/>
            <person name="Davis B.G."/>
            <person name="Gill D.E."/>
            <person name="Engel A.S."/>
            <person name="Anderson L.C."/>
            <person name="Campbell B.J."/>
        </authorList>
    </citation>
    <scope>NUCLEOTIDE SEQUENCE [LARGE SCALE GENOMIC DNA]</scope>
    <source>
        <strain evidence="2">N3_P5</strain>
    </source>
</reference>
<feature type="region of interest" description="Disordered" evidence="1">
    <location>
        <begin position="51"/>
        <end position="83"/>
    </location>
</feature>
<organism evidence="2 3">
    <name type="scientific">Candidatus Sedimenticola endophacoides</name>
    <dbReference type="NCBI Taxonomy" id="2548426"/>
    <lineage>
        <taxon>Bacteria</taxon>
        <taxon>Pseudomonadati</taxon>
        <taxon>Pseudomonadota</taxon>
        <taxon>Gammaproteobacteria</taxon>
        <taxon>Chromatiales</taxon>
        <taxon>Sedimenticolaceae</taxon>
        <taxon>Sedimenticola</taxon>
    </lineage>
</organism>
<comment type="caution">
    <text evidence="2">The sequence shown here is derived from an EMBL/GenBank/DDBJ whole genome shotgun (WGS) entry which is preliminary data.</text>
</comment>
<evidence type="ECO:0000256" key="1">
    <source>
        <dbReference type="SAM" id="MobiDB-lite"/>
    </source>
</evidence>
<dbReference type="Proteomes" id="UP000250928">
    <property type="component" value="Unassembled WGS sequence"/>
</dbReference>
<feature type="compositionally biased region" description="Low complexity" evidence="1">
    <location>
        <begin position="57"/>
        <end position="73"/>
    </location>
</feature>